<keyword evidence="2" id="KW-1185">Reference proteome</keyword>
<dbReference type="EMBL" id="JAEFBK010000006">
    <property type="protein sequence ID" value="KAG7592834.1"/>
    <property type="molecule type" value="Genomic_DNA"/>
</dbReference>
<name>A0A8T2C6V4_9BRAS</name>
<organism evidence="1 2">
    <name type="scientific">Arabidopsis thaliana x Arabidopsis arenosa</name>
    <dbReference type="NCBI Taxonomy" id="1240361"/>
    <lineage>
        <taxon>Eukaryota</taxon>
        <taxon>Viridiplantae</taxon>
        <taxon>Streptophyta</taxon>
        <taxon>Embryophyta</taxon>
        <taxon>Tracheophyta</taxon>
        <taxon>Spermatophyta</taxon>
        <taxon>Magnoliopsida</taxon>
        <taxon>eudicotyledons</taxon>
        <taxon>Gunneridae</taxon>
        <taxon>Pentapetalae</taxon>
        <taxon>rosids</taxon>
        <taxon>malvids</taxon>
        <taxon>Brassicales</taxon>
        <taxon>Brassicaceae</taxon>
        <taxon>Camelineae</taxon>
        <taxon>Arabidopsis</taxon>
    </lineage>
</organism>
<dbReference type="Proteomes" id="UP000694240">
    <property type="component" value="Chromosome 6"/>
</dbReference>
<evidence type="ECO:0000313" key="1">
    <source>
        <dbReference type="EMBL" id="KAG7592834.1"/>
    </source>
</evidence>
<accession>A0A8T2C6V4</accession>
<reference evidence="1 2" key="1">
    <citation type="submission" date="2020-12" db="EMBL/GenBank/DDBJ databases">
        <title>Concerted genomic and epigenomic changes stabilize Arabidopsis allopolyploids.</title>
        <authorList>
            <person name="Chen Z."/>
        </authorList>
    </citation>
    <scope>NUCLEOTIDE SEQUENCE [LARGE SCALE GENOMIC DNA]</scope>
    <source>
        <strain evidence="1">Allo738</strain>
        <tissue evidence="1">Leaf</tissue>
    </source>
</reference>
<sequence>MGDTFNNSHYITDSRLGEIFQFIQFTLGNLSKGFKSIILLPWMLLFPIEREPSNELQSYSLRVVLLLKPKPAFVKSSIPVASSLLWINRCFRRYYAS</sequence>
<proteinExistence type="predicted"/>
<dbReference type="AlphaFoldDB" id="A0A8T2C6V4"/>
<gene>
    <name evidence="1" type="ORF">ISN45_Aa01g016910</name>
</gene>
<comment type="caution">
    <text evidence="1">The sequence shown here is derived from an EMBL/GenBank/DDBJ whole genome shotgun (WGS) entry which is preliminary data.</text>
</comment>
<protein>
    <submittedName>
        <fullName evidence="1">Uncharacterized protein</fullName>
    </submittedName>
</protein>
<evidence type="ECO:0000313" key="2">
    <source>
        <dbReference type="Proteomes" id="UP000694240"/>
    </source>
</evidence>